<dbReference type="Gene3D" id="3.40.10.10">
    <property type="entry name" value="DNA Methylphosphotriester Repair Domain"/>
    <property type="match status" value="1"/>
</dbReference>
<gene>
    <name evidence="3" type="ORF">QJ048_13480</name>
</gene>
<evidence type="ECO:0000313" key="3">
    <source>
        <dbReference type="EMBL" id="MDI3320796.1"/>
    </source>
</evidence>
<dbReference type="Proteomes" id="UP001226434">
    <property type="component" value="Unassembled WGS sequence"/>
</dbReference>
<dbReference type="RefSeq" id="WP_282336700.1">
    <property type="nucleotide sequence ID" value="NZ_JASBRG010000007.1"/>
</dbReference>
<proteinExistence type="predicted"/>
<dbReference type="SUPFAM" id="SSF57884">
    <property type="entry name" value="Ada DNA repair protein, N-terminal domain (N-Ada 10)"/>
    <property type="match status" value="1"/>
</dbReference>
<feature type="domain" description="Ada DNA repair metal-binding" evidence="2">
    <location>
        <begin position="9"/>
        <end position="54"/>
    </location>
</feature>
<dbReference type="InterPro" id="IPR004026">
    <property type="entry name" value="Ada_DNA_repair_Zn-bd"/>
</dbReference>
<sequence length="67" mass="7912">MIRANEINFGGNVKLKIYGKLDCKSGKRMKKANRFFFQSVEESIDHGFRPCAQCMYDDYKKWKAEKL</sequence>
<organism evidence="3 4">
    <name type="scientific">Pinibacter soli</name>
    <dbReference type="NCBI Taxonomy" id="3044211"/>
    <lineage>
        <taxon>Bacteria</taxon>
        <taxon>Pseudomonadati</taxon>
        <taxon>Bacteroidota</taxon>
        <taxon>Chitinophagia</taxon>
        <taxon>Chitinophagales</taxon>
        <taxon>Chitinophagaceae</taxon>
        <taxon>Pinibacter</taxon>
    </lineage>
</organism>
<evidence type="ECO:0000313" key="4">
    <source>
        <dbReference type="Proteomes" id="UP001226434"/>
    </source>
</evidence>
<accession>A0ABT6REG3</accession>
<evidence type="ECO:0000256" key="1">
    <source>
        <dbReference type="ARBA" id="ARBA00023159"/>
    </source>
</evidence>
<comment type="caution">
    <text evidence="3">The sequence shown here is derived from an EMBL/GenBank/DDBJ whole genome shotgun (WGS) entry which is preliminary data.</text>
</comment>
<name>A0ABT6REG3_9BACT</name>
<dbReference type="EMBL" id="JASBRG010000007">
    <property type="protein sequence ID" value="MDI3320796.1"/>
    <property type="molecule type" value="Genomic_DNA"/>
</dbReference>
<reference evidence="3 4" key="1">
    <citation type="submission" date="2023-05" db="EMBL/GenBank/DDBJ databases">
        <title>Genome sequence of Pinibacter sp. MAH-24.</title>
        <authorList>
            <person name="Huq M.A."/>
        </authorList>
    </citation>
    <scope>NUCLEOTIDE SEQUENCE [LARGE SCALE GENOMIC DNA]</scope>
    <source>
        <strain evidence="3 4">MAH-24</strain>
    </source>
</reference>
<dbReference type="InterPro" id="IPR035451">
    <property type="entry name" value="Ada-like_dom_sf"/>
</dbReference>
<keyword evidence="1" id="KW-0010">Activator</keyword>
<evidence type="ECO:0000259" key="2">
    <source>
        <dbReference type="Pfam" id="PF02805"/>
    </source>
</evidence>
<dbReference type="Pfam" id="PF02805">
    <property type="entry name" value="Ada_Zn_binding"/>
    <property type="match status" value="1"/>
</dbReference>
<protein>
    <submittedName>
        <fullName evidence="3">Ada metal-binding domain-containing protein</fullName>
    </submittedName>
</protein>
<keyword evidence="4" id="KW-1185">Reference proteome</keyword>